<dbReference type="InterPro" id="IPR023753">
    <property type="entry name" value="FAD/NAD-binding_dom"/>
</dbReference>
<keyword evidence="7" id="KW-0560">Oxidoreductase</keyword>
<dbReference type="Pfam" id="PF00724">
    <property type="entry name" value="Oxidored_FMN"/>
    <property type="match status" value="1"/>
</dbReference>
<organism evidence="12 13">
    <name type="scientific">Enterocloster hominis</name>
    <name type="common">ex Hitch et al. 2024</name>
    <dbReference type="NCBI Taxonomy" id="1917870"/>
    <lineage>
        <taxon>Bacteria</taxon>
        <taxon>Bacillati</taxon>
        <taxon>Bacillota</taxon>
        <taxon>Clostridia</taxon>
        <taxon>Lachnospirales</taxon>
        <taxon>Lachnospiraceae</taxon>
        <taxon>Enterocloster</taxon>
    </lineage>
</organism>
<dbReference type="PANTHER" id="PTHR42917">
    <property type="entry name" value="2,4-DIENOYL-COA REDUCTASE"/>
    <property type="match status" value="1"/>
</dbReference>
<evidence type="ECO:0000256" key="3">
    <source>
        <dbReference type="ARBA" id="ARBA00011048"/>
    </source>
</evidence>
<reference evidence="12 13" key="1">
    <citation type="submission" date="2024-03" db="EMBL/GenBank/DDBJ databases">
        <title>Human intestinal bacterial collection.</title>
        <authorList>
            <person name="Pauvert C."/>
            <person name="Hitch T.C.A."/>
            <person name="Clavel T."/>
        </authorList>
    </citation>
    <scope>NUCLEOTIDE SEQUENCE [LARGE SCALE GENOMIC DNA]</scope>
    <source>
        <strain evidence="12 13">CLA-SR-H021</strain>
    </source>
</reference>
<evidence type="ECO:0000256" key="8">
    <source>
        <dbReference type="ARBA" id="ARBA00023004"/>
    </source>
</evidence>
<feature type="domain" description="NADH:flavin oxidoreductase/NADH oxidase N-terminal" evidence="10">
    <location>
        <begin position="3"/>
        <end position="328"/>
    </location>
</feature>
<dbReference type="InterPro" id="IPR001155">
    <property type="entry name" value="OxRdtase_FMN_N"/>
</dbReference>
<keyword evidence="5" id="KW-0288">FMN</keyword>
<dbReference type="SUPFAM" id="SSF51905">
    <property type="entry name" value="FAD/NAD(P)-binding domain"/>
    <property type="match status" value="1"/>
</dbReference>
<evidence type="ECO:0000256" key="5">
    <source>
        <dbReference type="ARBA" id="ARBA00022643"/>
    </source>
</evidence>
<dbReference type="PRINTS" id="PR00368">
    <property type="entry name" value="FADPNR"/>
</dbReference>
<dbReference type="CDD" id="cd02803">
    <property type="entry name" value="OYE_like_FMN_family"/>
    <property type="match status" value="1"/>
</dbReference>
<evidence type="ECO:0000256" key="4">
    <source>
        <dbReference type="ARBA" id="ARBA00022630"/>
    </source>
</evidence>
<dbReference type="Gene3D" id="3.40.50.720">
    <property type="entry name" value="NAD(P)-binding Rossmann-like Domain"/>
    <property type="match status" value="1"/>
</dbReference>
<dbReference type="PRINTS" id="PR00469">
    <property type="entry name" value="PNDRDTASEII"/>
</dbReference>
<dbReference type="PANTHER" id="PTHR42917:SF2">
    <property type="entry name" value="2,4-DIENOYL-COA REDUCTASE [(2E)-ENOYL-COA-PRODUCING]"/>
    <property type="match status" value="1"/>
</dbReference>
<evidence type="ECO:0000256" key="2">
    <source>
        <dbReference type="ARBA" id="ARBA00001966"/>
    </source>
</evidence>
<feature type="domain" description="FAD/NAD(P)-binding" evidence="11">
    <location>
        <begin position="373"/>
        <end position="649"/>
    </location>
</feature>
<dbReference type="Gene3D" id="3.20.20.70">
    <property type="entry name" value="Aldolase class I"/>
    <property type="match status" value="1"/>
</dbReference>
<dbReference type="Pfam" id="PF07992">
    <property type="entry name" value="Pyr_redox_2"/>
    <property type="match status" value="1"/>
</dbReference>
<comment type="cofactor">
    <cofactor evidence="1">
        <name>FMN</name>
        <dbReference type="ChEBI" id="CHEBI:58210"/>
    </cofactor>
</comment>
<evidence type="ECO:0000256" key="6">
    <source>
        <dbReference type="ARBA" id="ARBA00022723"/>
    </source>
</evidence>
<evidence type="ECO:0000256" key="9">
    <source>
        <dbReference type="ARBA" id="ARBA00023014"/>
    </source>
</evidence>
<evidence type="ECO:0000256" key="7">
    <source>
        <dbReference type="ARBA" id="ARBA00023002"/>
    </source>
</evidence>
<evidence type="ECO:0000313" key="12">
    <source>
        <dbReference type="EMBL" id="MEQ2424183.1"/>
    </source>
</evidence>
<dbReference type="InterPro" id="IPR013785">
    <property type="entry name" value="Aldolase_TIM"/>
</dbReference>
<keyword evidence="8" id="KW-0408">Iron</keyword>
<evidence type="ECO:0000259" key="10">
    <source>
        <dbReference type="Pfam" id="PF00724"/>
    </source>
</evidence>
<dbReference type="SUPFAM" id="SSF51971">
    <property type="entry name" value="Nucleotide-binding domain"/>
    <property type="match status" value="1"/>
</dbReference>
<keyword evidence="13" id="KW-1185">Reference proteome</keyword>
<keyword evidence="9" id="KW-0411">Iron-sulfur</keyword>
<proteinExistence type="inferred from homology"/>
<evidence type="ECO:0000259" key="11">
    <source>
        <dbReference type="Pfam" id="PF07992"/>
    </source>
</evidence>
<dbReference type="EMBL" id="JBBMFM010000009">
    <property type="protein sequence ID" value="MEQ2424183.1"/>
    <property type="molecule type" value="Genomic_DNA"/>
</dbReference>
<comment type="similarity">
    <text evidence="3">In the N-terminal section; belongs to the NADH:flavin oxidoreductase/NADH oxidase family.</text>
</comment>
<dbReference type="InterPro" id="IPR051793">
    <property type="entry name" value="NADH:flavin_oxidoreductase"/>
</dbReference>
<comment type="cofactor">
    <cofactor evidence="2">
        <name>[4Fe-4S] cluster</name>
        <dbReference type="ChEBI" id="CHEBI:49883"/>
    </cofactor>
</comment>
<accession>A0ABV1D1C7</accession>
<dbReference type="SUPFAM" id="SSF51395">
    <property type="entry name" value="FMN-linked oxidoreductases"/>
    <property type="match status" value="1"/>
</dbReference>
<sequence length="660" mass="72259">MAKLFEPFVLGNLTLKNRIIMAGMHTEFGRDGYLTKRELAYYEERAKGGAAAIGVVARVSPEGGPESMAGVYDNTFEAGVGCLAERLHQHDCRLFIHLFHIGRNHGNDILGRPLLAPSAVPSPIYRHMPKEMTAEDIKRVKEDFADAAARCRAWGADGVTVNCSAGYLLSLFLSGETNQRTDEYGGSQENRFRFPLEVLARVREAVGRDFPMLVKISGSSMRARGYGLKDMEAFSSKLSGLADAIGVTGGWHEAPVPQITYQVPRGFYSCLSSCIKEHSGLPVICYNRINDRETAERILEEEKADLVACGRPFLADAGFAAKIRDGRPYHPCVGCNRGCMDRIIRNQEVRCIQNPELGSEYQKLSSLPAREGRVLVIGGGVAGMAAARFLGERGYQVTLKEKKGRLGGVMDQVAASPGKEGFLGIAAALEWDLKALGTHIVTDAMVTAEGLKAEADQYSFVVLAAGGKPRRMKGGTDAKIYLAQKVIQGDYRLWNRMNCGQTVIIGGDATAMETALFLAGKRWLEDSHQGFMERYVPDEVKERFLPSGTITLIEKEERAGRSLGGTRFIIMNELKQNHIKVMTGTRVVEAGNGYVIVQKGDSRERLCADFIIEAMGEEPEQALASILEEMQKEFYVVGDAAVTADIETAIRGAYELACSV</sequence>
<evidence type="ECO:0000313" key="13">
    <source>
        <dbReference type="Proteomes" id="UP001454086"/>
    </source>
</evidence>
<evidence type="ECO:0000256" key="1">
    <source>
        <dbReference type="ARBA" id="ARBA00001917"/>
    </source>
</evidence>
<dbReference type="Gene3D" id="3.50.50.60">
    <property type="entry name" value="FAD/NAD(P)-binding domain"/>
    <property type="match status" value="1"/>
</dbReference>
<keyword evidence="6" id="KW-0479">Metal-binding</keyword>
<gene>
    <name evidence="12" type="ORF">WMQ36_04290</name>
</gene>
<dbReference type="InterPro" id="IPR036188">
    <property type="entry name" value="FAD/NAD-bd_sf"/>
</dbReference>
<dbReference type="RefSeq" id="WP_040382107.1">
    <property type="nucleotide sequence ID" value="NZ_JBBMFM010000009.1"/>
</dbReference>
<keyword evidence="4" id="KW-0285">Flavoprotein</keyword>
<comment type="caution">
    <text evidence="12">The sequence shown here is derived from an EMBL/GenBank/DDBJ whole genome shotgun (WGS) entry which is preliminary data.</text>
</comment>
<protein>
    <submittedName>
        <fullName evidence="12">FAD-dependent oxidoreductase</fullName>
    </submittedName>
</protein>
<dbReference type="Proteomes" id="UP001454086">
    <property type="component" value="Unassembled WGS sequence"/>
</dbReference>
<name>A0ABV1D1C7_9FIRM</name>